<proteinExistence type="predicted"/>
<gene>
    <name evidence="1" type="ORF">UR68_C0050G0009</name>
</gene>
<dbReference type="EMBL" id="LBQC01000050">
    <property type="protein sequence ID" value="KKP69591.1"/>
    <property type="molecule type" value="Genomic_DNA"/>
</dbReference>
<evidence type="ECO:0000313" key="1">
    <source>
        <dbReference type="EMBL" id="KKP69591.1"/>
    </source>
</evidence>
<dbReference type="Proteomes" id="UP000034457">
    <property type="component" value="Unassembled WGS sequence"/>
</dbReference>
<comment type="caution">
    <text evidence="1">The sequence shown here is derived from an EMBL/GenBank/DDBJ whole genome shotgun (WGS) entry which is preliminary data.</text>
</comment>
<accession>A0A0G0C0H1</accession>
<protein>
    <submittedName>
        <fullName evidence="1">Uncharacterized protein</fullName>
    </submittedName>
</protein>
<sequence>MSERIQIGAKTVTFVYANEVPPNSNMDGVVVIPRYAKVDAVLEDVGRQKVSRLIQSPGVTVLRPSGSQGEAPPYKRDSTTDFIGLGVLGLANQISLGDTHPAKYYEQMLIKAQDEWGWKVTFTAWTSVVNPIKAAGNIFRYKTRRFRKKSTK</sequence>
<name>A0A0G0C0H1_9BACT</name>
<organism evidence="1 2">
    <name type="scientific">Candidatus Roizmanbacteria bacterium GW2011_GWA2_35_19</name>
    <dbReference type="NCBI Taxonomy" id="1618478"/>
    <lineage>
        <taxon>Bacteria</taxon>
        <taxon>Candidatus Roizmaniibacteriota</taxon>
    </lineage>
</organism>
<dbReference type="AlphaFoldDB" id="A0A0G0C0H1"/>
<reference evidence="1 2" key="1">
    <citation type="journal article" date="2015" name="Nature">
        <title>rRNA introns, odd ribosomes, and small enigmatic genomes across a large radiation of phyla.</title>
        <authorList>
            <person name="Brown C.T."/>
            <person name="Hug L.A."/>
            <person name="Thomas B.C."/>
            <person name="Sharon I."/>
            <person name="Castelle C.J."/>
            <person name="Singh A."/>
            <person name="Wilkins M.J."/>
            <person name="Williams K.H."/>
            <person name="Banfield J.F."/>
        </authorList>
    </citation>
    <scope>NUCLEOTIDE SEQUENCE [LARGE SCALE GENOMIC DNA]</scope>
</reference>
<evidence type="ECO:0000313" key="2">
    <source>
        <dbReference type="Proteomes" id="UP000034457"/>
    </source>
</evidence>